<dbReference type="Proteomes" id="UP000610303">
    <property type="component" value="Unassembled WGS sequence"/>
</dbReference>
<accession>A0A918F8S6</accession>
<evidence type="ECO:0000256" key="1">
    <source>
        <dbReference type="SAM" id="Phobius"/>
    </source>
</evidence>
<comment type="caution">
    <text evidence="2">The sequence shown here is derived from an EMBL/GenBank/DDBJ whole genome shotgun (WGS) entry which is preliminary data.</text>
</comment>
<feature type="transmembrane region" description="Helical" evidence="1">
    <location>
        <begin position="41"/>
        <end position="61"/>
    </location>
</feature>
<dbReference type="RefSeq" id="WP_189084268.1">
    <property type="nucleotide sequence ID" value="NZ_BMRJ01000001.1"/>
</dbReference>
<gene>
    <name evidence="2" type="ORF">GCM10010196_11080</name>
</gene>
<feature type="transmembrane region" description="Helical" evidence="1">
    <location>
        <begin position="12"/>
        <end position="35"/>
    </location>
</feature>
<evidence type="ECO:0000313" key="2">
    <source>
        <dbReference type="EMBL" id="GGR19673.1"/>
    </source>
</evidence>
<dbReference type="AlphaFoldDB" id="A0A918F8S6"/>
<organism evidence="2 3">
    <name type="scientific">Agromyces mediolanus</name>
    <name type="common">Corynebacterium mediolanum</name>
    <dbReference type="NCBI Taxonomy" id="41986"/>
    <lineage>
        <taxon>Bacteria</taxon>
        <taxon>Bacillati</taxon>
        <taxon>Actinomycetota</taxon>
        <taxon>Actinomycetes</taxon>
        <taxon>Micrococcales</taxon>
        <taxon>Microbacteriaceae</taxon>
        <taxon>Agromyces</taxon>
    </lineage>
</organism>
<dbReference type="EMBL" id="BMRJ01000001">
    <property type="protein sequence ID" value="GGR19673.1"/>
    <property type="molecule type" value="Genomic_DNA"/>
</dbReference>
<keyword evidence="1" id="KW-0812">Transmembrane</keyword>
<protein>
    <submittedName>
        <fullName evidence="2">Uncharacterized protein</fullName>
    </submittedName>
</protein>
<sequence length="71" mass="7500">MSQSRASRDEISARVCGTIAVVAGAALVWMAASIGSTGGEWSYSMLGSFIPLLFALQGLRLSRAPGTKWPR</sequence>
<keyword evidence="1" id="KW-1133">Transmembrane helix</keyword>
<proteinExistence type="predicted"/>
<name>A0A918F8S6_AGRME</name>
<reference evidence="2" key="1">
    <citation type="journal article" date="2014" name="Int. J. Syst. Evol. Microbiol.">
        <title>Complete genome sequence of Corynebacterium casei LMG S-19264T (=DSM 44701T), isolated from a smear-ripened cheese.</title>
        <authorList>
            <consortium name="US DOE Joint Genome Institute (JGI-PGF)"/>
            <person name="Walter F."/>
            <person name="Albersmeier A."/>
            <person name="Kalinowski J."/>
            <person name="Ruckert C."/>
        </authorList>
    </citation>
    <scope>NUCLEOTIDE SEQUENCE</scope>
    <source>
        <strain evidence="2">JCM 3346</strain>
    </source>
</reference>
<evidence type="ECO:0000313" key="3">
    <source>
        <dbReference type="Proteomes" id="UP000610303"/>
    </source>
</evidence>
<keyword evidence="1" id="KW-0472">Membrane</keyword>
<reference evidence="2" key="2">
    <citation type="submission" date="2020-09" db="EMBL/GenBank/DDBJ databases">
        <authorList>
            <person name="Sun Q."/>
            <person name="Ohkuma M."/>
        </authorList>
    </citation>
    <scope>NUCLEOTIDE SEQUENCE</scope>
    <source>
        <strain evidence="2">JCM 3346</strain>
    </source>
</reference>
<keyword evidence="3" id="KW-1185">Reference proteome</keyword>